<evidence type="ECO:0000259" key="15">
    <source>
        <dbReference type="PROSITE" id="PS51999"/>
    </source>
</evidence>
<feature type="binding site" evidence="11">
    <location>
        <position position="220"/>
    </location>
    <ligand>
        <name>Mg(2+)</name>
        <dbReference type="ChEBI" id="CHEBI:18420"/>
        <label>1</label>
    </ligand>
</feature>
<evidence type="ECO:0000313" key="16">
    <source>
        <dbReference type="EMBL" id="RMZ56205.1"/>
    </source>
</evidence>
<dbReference type="EMBL" id="QOKY01000151">
    <property type="protein sequence ID" value="RMZ56205.1"/>
    <property type="molecule type" value="Genomic_DNA"/>
</dbReference>
<dbReference type="GO" id="GO:0008311">
    <property type="term" value="F:double-stranded DNA 3'-5' DNA exonuclease activity"/>
    <property type="evidence" value="ECO:0007669"/>
    <property type="project" value="TreeGrafter"/>
</dbReference>
<feature type="binding site" evidence="11">
    <location>
        <position position="305"/>
    </location>
    <ligand>
        <name>Mg(2+)</name>
        <dbReference type="ChEBI" id="CHEBI:18420"/>
        <label>1</label>
    </ligand>
</feature>
<keyword evidence="6" id="KW-0378">Hydrolase</keyword>
<dbReference type="PROSITE" id="PS51999">
    <property type="entry name" value="ZF_GRF"/>
    <property type="match status" value="1"/>
</dbReference>
<feature type="binding site" evidence="11">
    <location>
        <position position="218"/>
    </location>
    <ligand>
        <name>Mg(2+)</name>
        <dbReference type="ChEBI" id="CHEBI:18420"/>
        <label>1</label>
    </ligand>
</feature>
<evidence type="ECO:0000256" key="13">
    <source>
        <dbReference type="PROSITE-ProRule" id="PRU01343"/>
    </source>
</evidence>
<evidence type="ECO:0000256" key="5">
    <source>
        <dbReference type="ARBA" id="ARBA00022771"/>
    </source>
</evidence>
<evidence type="ECO:0000256" key="7">
    <source>
        <dbReference type="ARBA" id="ARBA00022833"/>
    </source>
</evidence>
<evidence type="ECO:0000256" key="1">
    <source>
        <dbReference type="ARBA" id="ARBA00001936"/>
    </source>
</evidence>
<feature type="binding site" evidence="11">
    <location>
        <position position="80"/>
    </location>
    <ligand>
        <name>Mg(2+)</name>
        <dbReference type="ChEBI" id="CHEBI:18420"/>
        <label>1</label>
    </ligand>
</feature>
<keyword evidence="9" id="KW-0539">Nucleus</keyword>
<comment type="cofactor">
    <cofactor evidence="1">
        <name>Mn(2+)</name>
        <dbReference type="ChEBI" id="CHEBI:29035"/>
    </cofactor>
</comment>
<evidence type="ECO:0000256" key="4">
    <source>
        <dbReference type="ARBA" id="ARBA00022723"/>
    </source>
</evidence>
<dbReference type="GO" id="GO:0008270">
    <property type="term" value="F:zinc ion binding"/>
    <property type="evidence" value="ECO:0007669"/>
    <property type="project" value="UniProtKB-KW"/>
</dbReference>
<dbReference type="InterPro" id="IPR020848">
    <property type="entry name" value="AP_endonuclease_F1_CS"/>
</dbReference>
<feature type="binding site" evidence="11">
    <location>
        <position position="48"/>
    </location>
    <ligand>
        <name>Mg(2+)</name>
        <dbReference type="ChEBI" id="CHEBI:18420"/>
        <label>1</label>
    </ligand>
</feature>
<dbReference type="PROSITE" id="PS00728">
    <property type="entry name" value="AP_NUCLEASE_F1_3"/>
    <property type="match status" value="1"/>
</dbReference>
<feature type="site" description="Transition state stabilizer" evidence="12">
    <location>
        <position position="220"/>
    </location>
</feature>
<dbReference type="PROSITE" id="PS00726">
    <property type="entry name" value="AP_NUCLEASE_F1_1"/>
    <property type="match status" value="1"/>
</dbReference>
<organism evidence="16 17">
    <name type="scientific">Auxenochlorella protothecoides</name>
    <name type="common">Green microalga</name>
    <name type="synonym">Chlorella protothecoides</name>
    <dbReference type="NCBI Taxonomy" id="3075"/>
    <lineage>
        <taxon>Eukaryota</taxon>
        <taxon>Viridiplantae</taxon>
        <taxon>Chlorophyta</taxon>
        <taxon>core chlorophytes</taxon>
        <taxon>Trebouxiophyceae</taxon>
        <taxon>Chlorellales</taxon>
        <taxon>Chlorellaceae</taxon>
        <taxon>Auxenochlorella</taxon>
    </lineage>
</organism>
<dbReference type="PANTHER" id="PTHR22748">
    <property type="entry name" value="AP ENDONUCLEASE"/>
    <property type="match status" value="1"/>
</dbReference>
<comment type="cofactor">
    <cofactor evidence="11">
        <name>Mg(2+)</name>
        <dbReference type="ChEBI" id="CHEBI:18420"/>
    </cofactor>
    <cofactor evidence="11">
        <name>Mn(2+)</name>
        <dbReference type="ChEBI" id="CHEBI:29035"/>
    </cofactor>
    <text evidence="11">Probably binds two magnesium or manganese ions per subunit.</text>
</comment>
<evidence type="ECO:0000256" key="9">
    <source>
        <dbReference type="ARBA" id="ARBA00023242"/>
    </source>
</evidence>
<dbReference type="PROSITE" id="PS51435">
    <property type="entry name" value="AP_NUCLEASE_F1_4"/>
    <property type="match status" value="1"/>
</dbReference>
<feature type="binding site" evidence="11">
    <location>
        <position position="306"/>
    </location>
    <ligand>
        <name>Mg(2+)</name>
        <dbReference type="ChEBI" id="CHEBI:18420"/>
        <label>1</label>
    </ligand>
</feature>
<comment type="caution">
    <text evidence="16">The sequence shown here is derived from an EMBL/GenBank/DDBJ whole genome shotgun (WGS) entry which is preliminary data.</text>
</comment>
<keyword evidence="5 13" id="KW-0863">Zinc-finger</keyword>
<dbReference type="Proteomes" id="UP000279271">
    <property type="component" value="Unassembled WGS sequence"/>
</dbReference>
<evidence type="ECO:0000256" key="12">
    <source>
        <dbReference type="PIRSR" id="PIRSR604808-3"/>
    </source>
</evidence>
<keyword evidence="11" id="KW-0464">Manganese</keyword>
<dbReference type="AlphaFoldDB" id="A0A3M7L2H9"/>
<keyword evidence="8 11" id="KW-0460">Magnesium</keyword>
<proteinExistence type="inferred from homology"/>
<evidence type="ECO:0000256" key="14">
    <source>
        <dbReference type="SAM" id="MobiDB-lite"/>
    </source>
</evidence>
<evidence type="ECO:0000256" key="2">
    <source>
        <dbReference type="ARBA" id="ARBA00007092"/>
    </source>
</evidence>
<keyword evidence="7" id="KW-0862">Zinc</keyword>
<evidence type="ECO:0000256" key="8">
    <source>
        <dbReference type="ARBA" id="ARBA00022842"/>
    </source>
</evidence>
<gene>
    <name evidence="16" type="ORF">APUTEX25_002395</name>
</gene>
<dbReference type="GO" id="GO:0006284">
    <property type="term" value="P:base-excision repair"/>
    <property type="evidence" value="ECO:0007669"/>
    <property type="project" value="TreeGrafter"/>
</dbReference>
<evidence type="ECO:0000256" key="11">
    <source>
        <dbReference type="PIRSR" id="PIRSR604808-2"/>
    </source>
</evidence>
<dbReference type="InterPro" id="IPR004808">
    <property type="entry name" value="AP_endonuc_1"/>
</dbReference>
<dbReference type="Pfam" id="PF03372">
    <property type="entry name" value="Exo_endo_phos"/>
    <property type="match status" value="1"/>
</dbReference>
<feature type="region of interest" description="Disordered" evidence="14">
    <location>
        <begin position="344"/>
        <end position="464"/>
    </location>
</feature>
<dbReference type="InterPro" id="IPR005135">
    <property type="entry name" value="Endo/exonuclease/phosphatase"/>
</dbReference>
<feature type="active site" description="Proton donor/acceptor" evidence="10">
    <location>
        <position position="218"/>
    </location>
</feature>
<feature type="domain" description="GRF-type" evidence="15">
    <location>
        <begin position="503"/>
        <end position="552"/>
    </location>
</feature>
<feature type="active site" description="Proton acceptor" evidence="10">
    <location>
        <position position="306"/>
    </location>
</feature>
<protein>
    <recommendedName>
        <fullName evidence="3">DNA-(apurinic or apyrimidinic site) endonuclease 2</fullName>
    </recommendedName>
</protein>
<name>A0A3M7L2H9_AUXPR</name>
<feature type="non-terminal residue" evidence="16">
    <location>
        <position position="1"/>
    </location>
</feature>
<comment type="similarity">
    <text evidence="2">Belongs to the DNA repair enzymes AP/ExoA family.</text>
</comment>
<accession>A0A3M7L2H9</accession>
<dbReference type="GO" id="GO:0008081">
    <property type="term" value="F:phosphoric diester hydrolase activity"/>
    <property type="evidence" value="ECO:0007669"/>
    <property type="project" value="TreeGrafter"/>
</dbReference>
<evidence type="ECO:0000256" key="3">
    <source>
        <dbReference type="ARBA" id="ARBA00013541"/>
    </source>
</evidence>
<evidence type="ECO:0000313" key="17">
    <source>
        <dbReference type="Proteomes" id="UP000279271"/>
    </source>
</evidence>
<dbReference type="Pfam" id="PF06839">
    <property type="entry name" value="Zn_ribbon_GRF"/>
    <property type="match status" value="1"/>
</dbReference>
<dbReference type="GO" id="GO:0003906">
    <property type="term" value="F:DNA-(apurinic or apyrimidinic site) endonuclease activity"/>
    <property type="evidence" value="ECO:0007669"/>
    <property type="project" value="TreeGrafter"/>
</dbReference>
<sequence>PTLARQLCDLNKHKQNSWACLAVIDCGDEGRGAEESMPPRTLRIVSWNVNGLRACLKRTPFRDVGHLLESLGADVVCLQETKLRKDAFFACTQKERGYSGTATYVRTGVALPFASEEGLTGCLGRRAGDPEGLLAFHPELEGLGLMPEELQELDGEGRCVVTDHGAFVLFNLYGPAITSSDDEAAAARFAFKLRFYAALQARWDALARAGRAVLVVGDLNICAAPLDSCEPKAYTCWSTATAARVNNHGARIDLTLASGIAVAGAGVLPGARGQGGEPASSASLGSTSSLCICGADISPHLLGSDHCPVWVELSWPEAACAVAAPPGAARHTFPDKQVTLQGWLQRGGPDRRGIDAEPAASTARAGSGGGVPKAARAPPPRKPMPDGGTRATLKAFFKPRTPGVASGDDPASTDAEAPLEGDLGGHPGTTTQPSISHPALSDLGKPGHGSAGEEHGATPPHPNRAETCLAAELAAAREAHERHLAAAKEAWSRINGRMAAPRCRHGEPAALKKANKTGENRGEEGRWFYTCARPAGPPPHGDCNFFQWVEKRGGSSGPAIEKRFKGA</sequence>
<dbReference type="InterPro" id="IPR010666">
    <property type="entry name" value="Znf_GRF"/>
</dbReference>
<evidence type="ECO:0000256" key="10">
    <source>
        <dbReference type="PIRSR" id="PIRSR604808-1"/>
    </source>
</evidence>
<dbReference type="GO" id="GO:0003677">
    <property type="term" value="F:DNA binding"/>
    <property type="evidence" value="ECO:0007669"/>
    <property type="project" value="InterPro"/>
</dbReference>
<dbReference type="PANTHER" id="PTHR22748:SF4">
    <property type="entry name" value="DNA-(APURINIC OR APYRIMIDINIC SITE) ENDONUCLEASE 2"/>
    <property type="match status" value="1"/>
</dbReference>
<dbReference type="InterPro" id="IPR036691">
    <property type="entry name" value="Endo/exonu/phosph_ase_sf"/>
</dbReference>
<dbReference type="InterPro" id="IPR020847">
    <property type="entry name" value="AP_endonuclease_F1_BS"/>
</dbReference>
<dbReference type="SUPFAM" id="SSF56219">
    <property type="entry name" value="DNase I-like"/>
    <property type="match status" value="1"/>
</dbReference>
<dbReference type="Gene3D" id="3.60.10.10">
    <property type="entry name" value="Endonuclease/exonuclease/phosphatase"/>
    <property type="match status" value="1"/>
</dbReference>
<reference evidence="17" key="1">
    <citation type="journal article" date="2018" name="Algal Res.">
        <title>Characterization of plant carbon substrate utilization by Auxenochlorella protothecoides.</title>
        <authorList>
            <person name="Vogler B.W."/>
            <person name="Starkenburg S.R."/>
            <person name="Sudasinghe N."/>
            <person name="Schambach J.Y."/>
            <person name="Rollin J.A."/>
            <person name="Pattathil S."/>
            <person name="Barry A.N."/>
        </authorList>
    </citation>
    <scope>NUCLEOTIDE SEQUENCE [LARGE SCALE GENOMIC DNA]</scope>
    <source>
        <strain evidence="17">UTEX 25</strain>
    </source>
</reference>
<dbReference type="GO" id="GO:0005634">
    <property type="term" value="C:nucleus"/>
    <property type="evidence" value="ECO:0007669"/>
    <property type="project" value="TreeGrafter"/>
</dbReference>
<keyword evidence="4 11" id="KW-0479">Metal-binding</keyword>
<evidence type="ECO:0000256" key="6">
    <source>
        <dbReference type="ARBA" id="ARBA00022801"/>
    </source>
</evidence>
<feature type="active site" evidence="10">
    <location>
        <position position="173"/>
    </location>
</feature>
<feature type="site" description="Interaction with DNA substrate" evidence="12">
    <location>
        <position position="306"/>
    </location>
</feature>